<sequence length="96" mass="10610">MISDNSLIVAKKEQVSSALAGEAVILNLESGVYYGLNPVGASIWNLIQKSTSVREIRDAILEEYNVDFDQCDRDVKALLEQLQDQGMIEVQHETAA</sequence>
<accession>K9W4H4</accession>
<dbReference type="STRING" id="1173022.Cri9333_4300"/>
<keyword evidence="2" id="KW-1185">Reference proteome</keyword>
<dbReference type="HOGENOM" id="CLU_159325_2_1_3"/>
<name>K9W4H4_9CYAN</name>
<organism evidence="1 2">
    <name type="scientific">Crinalium epipsammum PCC 9333</name>
    <dbReference type="NCBI Taxonomy" id="1173022"/>
    <lineage>
        <taxon>Bacteria</taxon>
        <taxon>Bacillati</taxon>
        <taxon>Cyanobacteriota</taxon>
        <taxon>Cyanophyceae</taxon>
        <taxon>Gomontiellales</taxon>
        <taxon>Gomontiellaceae</taxon>
        <taxon>Crinalium</taxon>
    </lineage>
</organism>
<dbReference type="Gene3D" id="1.10.10.1150">
    <property type="entry name" value="Coenzyme PQQ synthesis protein D (PqqD)"/>
    <property type="match status" value="1"/>
</dbReference>
<dbReference type="Proteomes" id="UP000010472">
    <property type="component" value="Chromosome"/>
</dbReference>
<gene>
    <name evidence="1" type="ORF">Cri9333_4300</name>
</gene>
<dbReference type="KEGG" id="cep:Cri9333_4300"/>
<reference evidence="1 2" key="1">
    <citation type="submission" date="2012-06" db="EMBL/GenBank/DDBJ databases">
        <title>Finished chromosome of genome of Crinalium epipsammum PCC 9333.</title>
        <authorList>
            <consortium name="US DOE Joint Genome Institute"/>
            <person name="Gugger M."/>
            <person name="Coursin T."/>
            <person name="Rippka R."/>
            <person name="Tandeau De Marsac N."/>
            <person name="Huntemann M."/>
            <person name="Wei C.-L."/>
            <person name="Han J."/>
            <person name="Detter J.C."/>
            <person name="Han C."/>
            <person name="Tapia R."/>
            <person name="Davenport K."/>
            <person name="Daligault H."/>
            <person name="Erkkila T."/>
            <person name="Gu W."/>
            <person name="Munk A.C.C."/>
            <person name="Teshima H."/>
            <person name="Xu Y."/>
            <person name="Chain P."/>
            <person name="Chen A."/>
            <person name="Krypides N."/>
            <person name="Mavromatis K."/>
            <person name="Markowitz V."/>
            <person name="Szeto E."/>
            <person name="Ivanova N."/>
            <person name="Mikhailova N."/>
            <person name="Ovchinnikova G."/>
            <person name="Pagani I."/>
            <person name="Pati A."/>
            <person name="Goodwin L."/>
            <person name="Peters L."/>
            <person name="Pitluck S."/>
            <person name="Woyke T."/>
            <person name="Kerfeld C."/>
        </authorList>
    </citation>
    <scope>NUCLEOTIDE SEQUENCE [LARGE SCALE GENOMIC DNA]</scope>
    <source>
        <strain evidence="1 2">PCC 9333</strain>
    </source>
</reference>
<evidence type="ECO:0000313" key="1">
    <source>
        <dbReference type="EMBL" id="AFZ15086.1"/>
    </source>
</evidence>
<evidence type="ECO:0008006" key="3">
    <source>
        <dbReference type="Google" id="ProtNLM"/>
    </source>
</evidence>
<dbReference type="InterPro" id="IPR041881">
    <property type="entry name" value="PqqD_sf"/>
</dbReference>
<dbReference type="RefSeq" id="WP_015205180.1">
    <property type="nucleotide sequence ID" value="NC_019753.1"/>
</dbReference>
<proteinExistence type="predicted"/>
<dbReference type="eggNOG" id="ENOG5033BC0">
    <property type="taxonomic scope" value="Bacteria"/>
</dbReference>
<dbReference type="Pfam" id="PF05402">
    <property type="entry name" value="PqqD"/>
    <property type="match status" value="1"/>
</dbReference>
<dbReference type="EMBL" id="CP003620">
    <property type="protein sequence ID" value="AFZ15086.1"/>
    <property type="molecule type" value="Genomic_DNA"/>
</dbReference>
<dbReference type="AlphaFoldDB" id="K9W4H4"/>
<protein>
    <recommendedName>
        <fullName evidence="3">Coenzyme PQQ synthesis protein D (PqqD)</fullName>
    </recommendedName>
</protein>
<evidence type="ECO:0000313" key="2">
    <source>
        <dbReference type="Proteomes" id="UP000010472"/>
    </source>
</evidence>
<dbReference type="InterPro" id="IPR008792">
    <property type="entry name" value="PQQD"/>
</dbReference>
<dbReference type="OrthoDB" id="1495225at2"/>